<keyword evidence="4 6" id="KW-1133">Transmembrane helix</keyword>
<keyword evidence="2" id="KW-0813">Transport</keyword>
<comment type="caution">
    <text evidence="7">The sequence shown here is derived from an EMBL/GenBank/DDBJ whole genome shotgun (WGS) entry which is preliminary data.</text>
</comment>
<feature type="transmembrane region" description="Helical" evidence="6">
    <location>
        <begin position="68"/>
        <end position="86"/>
    </location>
</feature>
<dbReference type="EMBL" id="PXYY01000139">
    <property type="protein sequence ID" value="PSJ79282.1"/>
    <property type="molecule type" value="Genomic_DNA"/>
</dbReference>
<dbReference type="PANTHER" id="PTHR11101:SF80">
    <property type="entry name" value="PHOSPHATE TRANSPORTER"/>
    <property type="match status" value="1"/>
</dbReference>
<proteinExistence type="predicted"/>
<evidence type="ECO:0000256" key="2">
    <source>
        <dbReference type="ARBA" id="ARBA00022448"/>
    </source>
</evidence>
<dbReference type="OrthoDB" id="9779554at2"/>
<evidence type="ECO:0000313" key="7">
    <source>
        <dbReference type="EMBL" id="PSJ79282.1"/>
    </source>
</evidence>
<dbReference type="Proteomes" id="UP000241868">
    <property type="component" value="Unassembled WGS sequence"/>
</dbReference>
<dbReference type="Pfam" id="PF01384">
    <property type="entry name" value="PHO4"/>
    <property type="match status" value="1"/>
</dbReference>
<organism evidence="7 8">
    <name type="scientific">Neisseria iguanae</name>
    <dbReference type="NCBI Taxonomy" id="90242"/>
    <lineage>
        <taxon>Bacteria</taxon>
        <taxon>Pseudomonadati</taxon>
        <taxon>Pseudomonadota</taxon>
        <taxon>Betaproteobacteria</taxon>
        <taxon>Neisseriales</taxon>
        <taxon>Neisseriaceae</taxon>
        <taxon>Neisseria</taxon>
    </lineage>
</organism>
<evidence type="ECO:0000256" key="1">
    <source>
        <dbReference type="ARBA" id="ARBA00004141"/>
    </source>
</evidence>
<dbReference type="AlphaFoldDB" id="A0A2P7TX14"/>
<comment type="subcellular location">
    <subcellularLocation>
        <location evidence="1">Membrane</location>
        <topology evidence="1">Multi-pass membrane protein</topology>
    </subcellularLocation>
</comment>
<reference evidence="7 8" key="1">
    <citation type="submission" date="2018-03" db="EMBL/GenBank/DDBJ databases">
        <title>Neisseria weixii sp. nov., isolated from the intestinal contents of Tibetan Plateau pika (Ochotona curzoniae) in Yushu, Qinghai Province, China.</title>
        <authorList>
            <person name="Gui Z."/>
        </authorList>
    </citation>
    <scope>NUCLEOTIDE SEQUENCE [LARGE SCALE GENOMIC DNA]</scope>
    <source>
        <strain evidence="7 8">ATCC 51483</strain>
    </source>
</reference>
<dbReference type="GO" id="GO:0005315">
    <property type="term" value="F:phosphate transmembrane transporter activity"/>
    <property type="evidence" value="ECO:0007669"/>
    <property type="project" value="InterPro"/>
</dbReference>
<accession>A0A2P7TX14</accession>
<dbReference type="PANTHER" id="PTHR11101">
    <property type="entry name" value="PHOSPHATE TRANSPORTER"/>
    <property type="match status" value="1"/>
</dbReference>
<evidence type="ECO:0000313" key="8">
    <source>
        <dbReference type="Proteomes" id="UP000241868"/>
    </source>
</evidence>
<dbReference type="GO" id="GO:0016020">
    <property type="term" value="C:membrane"/>
    <property type="evidence" value="ECO:0007669"/>
    <property type="project" value="UniProtKB-SubCell"/>
</dbReference>
<evidence type="ECO:0000256" key="4">
    <source>
        <dbReference type="ARBA" id="ARBA00022989"/>
    </source>
</evidence>
<evidence type="ECO:0000256" key="3">
    <source>
        <dbReference type="ARBA" id="ARBA00022692"/>
    </source>
</evidence>
<sequence>MALNIGGNGIAKSSGTPFGAGTLTITQTLLVAAVFKFSSAMISGGEVISTIHKGITDLKAMDLGLMQFVYIMISALLASALMLLFTPRKLAGSGTRILVGAVDTAMPTGR</sequence>
<dbReference type="InterPro" id="IPR001204">
    <property type="entry name" value="Phos_transporter"/>
</dbReference>
<keyword evidence="3 6" id="KW-0812">Transmembrane</keyword>
<dbReference type="GO" id="GO:0035435">
    <property type="term" value="P:phosphate ion transmembrane transport"/>
    <property type="evidence" value="ECO:0007669"/>
    <property type="project" value="TreeGrafter"/>
</dbReference>
<evidence type="ECO:0000256" key="5">
    <source>
        <dbReference type="ARBA" id="ARBA00023136"/>
    </source>
</evidence>
<evidence type="ECO:0000256" key="6">
    <source>
        <dbReference type="SAM" id="Phobius"/>
    </source>
</evidence>
<gene>
    <name evidence="7" type="ORF">C7N83_13175</name>
</gene>
<name>A0A2P7TX14_9NEIS</name>
<keyword evidence="8" id="KW-1185">Reference proteome</keyword>
<protein>
    <submittedName>
        <fullName evidence="7">Uncharacterized protein</fullName>
    </submittedName>
</protein>
<keyword evidence="5 6" id="KW-0472">Membrane</keyword>